<proteinExistence type="predicted"/>
<dbReference type="Proteomes" id="UP000078512">
    <property type="component" value="Unassembled WGS sequence"/>
</dbReference>
<protein>
    <submittedName>
        <fullName evidence="1">Uncharacterized protein</fullName>
    </submittedName>
</protein>
<dbReference type="AlphaFoldDB" id="A0A197KBW5"/>
<evidence type="ECO:0000313" key="2">
    <source>
        <dbReference type="Proteomes" id="UP000078512"/>
    </source>
</evidence>
<name>A0A197KBW5_9FUNG</name>
<reference evidence="1 2" key="1">
    <citation type="submission" date="2016-05" db="EMBL/GenBank/DDBJ databases">
        <title>Genome sequencing reveals origins of a unique bacterial endosymbiosis in the earliest lineages of terrestrial Fungi.</title>
        <authorList>
            <consortium name="DOE Joint Genome Institute"/>
            <person name="Uehling J."/>
            <person name="Gryganskyi A."/>
            <person name="Hameed K."/>
            <person name="Tschaplinski T."/>
            <person name="Misztal P."/>
            <person name="Wu S."/>
            <person name="Desiro A."/>
            <person name="Vande Pol N."/>
            <person name="Du Z.-Y."/>
            <person name="Zienkiewicz A."/>
            <person name="Zienkiewicz K."/>
            <person name="Morin E."/>
            <person name="Tisserant E."/>
            <person name="Splivallo R."/>
            <person name="Hainaut M."/>
            <person name="Henrissat B."/>
            <person name="Ohm R."/>
            <person name="Kuo A."/>
            <person name="Yan J."/>
            <person name="Lipzen A."/>
            <person name="Nolan M."/>
            <person name="Labutti K."/>
            <person name="Barry K."/>
            <person name="Goldstein A."/>
            <person name="Labbe J."/>
            <person name="Schadt C."/>
            <person name="Tuskan G."/>
            <person name="Grigoriev I."/>
            <person name="Martin F."/>
            <person name="Vilgalys R."/>
            <person name="Bonito G."/>
        </authorList>
    </citation>
    <scope>NUCLEOTIDE SEQUENCE [LARGE SCALE GENOMIC DNA]</scope>
    <source>
        <strain evidence="1 2">AG-77</strain>
    </source>
</reference>
<organism evidence="1 2">
    <name type="scientific">Linnemannia elongata AG-77</name>
    <dbReference type="NCBI Taxonomy" id="1314771"/>
    <lineage>
        <taxon>Eukaryota</taxon>
        <taxon>Fungi</taxon>
        <taxon>Fungi incertae sedis</taxon>
        <taxon>Mucoromycota</taxon>
        <taxon>Mortierellomycotina</taxon>
        <taxon>Mortierellomycetes</taxon>
        <taxon>Mortierellales</taxon>
        <taxon>Mortierellaceae</taxon>
        <taxon>Linnemannia</taxon>
    </lineage>
</organism>
<dbReference type="EMBL" id="KV442019">
    <property type="protein sequence ID" value="OAQ33884.1"/>
    <property type="molecule type" value="Genomic_DNA"/>
</dbReference>
<evidence type="ECO:0000313" key="1">
    <source>
        <dbReference type="EMBL" id="OAQ33884.1"/>
    </source>
</evidence>
<keyword evidence="2" id="KW-1185">Reference proteome</keyword>
<gene>
    <name evidence="1" type="ORF">K457DRAFT_1707428</name>
</gene>
<sequence>MTGIFGHCGRNIFAFTGWTICFCIYSWTAMAQQTSPTPILLKPICPVAIIAGCSYLQPSLDPTRLFLSDLHTNND</sequence>
<accession>A0A197KBW5</accession>